<dbReference type="RefSeq" id="WP_088812246.1">
    <property type="nucleotide sequence ID" value="NZ_FYEX01000001.1"/>
</dbReference>
<evidence type="ECO:0000313" key="20">
    <source>
        <dbReference type="Proteomes" id="UP000197215"/>
    </source>
</evidence>
<comment type="catalytic activity">
    <reaction evidence="14 15 17">
        <text>guanosine(37) in tRNA + S-adenosyl-L-methionine = N(1)-methylguanosine(37) in tRNA + S-adenosyl-L-homocysteine + H(+)</text>
        <dbReference type="Rhea" id="RHEA:36899"/>
        <dbReference type="Rhea" id="RHEA-COMP:10145"/>
        <dbReference type="Rhea" id="RHEA-COMP:10147"/>
        <dbReference type="ChEBI" id="CHEBI:15378"/>
        <dbReference type="ChEBI" id="CHEBI:57856"/>
        <dbReference type="ChEBI" id="CHEBI:59789"/>
        <dbReference type="ChEBI" id="CHEBI:73542"/>
        <dbReference type="ChEBI" id="CHEBI:74269"/>
        <dbReference type="EC" id="2.1.1.228"/>
    </reaction>
</comment>
<evidence type="ECO:0000313" key="19">
    <source>
        <dbReference type="EMBL" id="SNC60978.1"/>
    </source>
</evidence>
<evidence type="ECO:0000256" key="16">
    <source>
        <dbReference type="PIRSR" id="PIRSR000386-1"/>
    </source>
</evidence>
<evidence type="ECO:0000256" key="1">
    <source>
        <dbReference type="ARBA" id="ARBA00002634"/>
    </source>
</evidence>
<dbReference type="EC" id="2.1.1.228" evidence="5 15"/>
<evidence type="ECO:0000256" key="2">
    <source>
        <dbReference type="ARBA" id="ARBA00004496"/>
    </source>
</evidence>
<proteinExistence type="inferred from homology"/>
<evidence type="ECO:0000256" key="13">
    <source>
        <dbReference type="ARBA" id="ARBA00033392"/>
    </source>
</evidence>
<accession>A0A212T4L0</accession>
<dbReference type="Gene3D" id="3.40.1280.10">
    <property type="match status" value="1"/>
</dbReference>
<feature type="binding site" evidence="15 16">
    <location>
        <position position="117"/>
    </location>
    <ligand>
        <name>S-adenosyl-L-methionine</name>
        <dbReference type="ChEBI" id="CHEBI:59789"/>
    </ligand>
</feature>
<protein>
    <recommendedName>
        <fullName evidence="6 15">tRNA (guanine-N(1)-)-methyltransferase</fullName>
        <ecNumber evidence="5 15">2.1.1.228</ecNumber>
    </recommendedName>
    <alternativeName>
        <fullName evidence="12 15">M1G-methyltransferase</fullName>
    </alternativeName>
    <alternativeName>
        <fullName evidence="13 15">tRNA [GM37] methyltransferase</fullName>
    </alternativeName>
</protein>
<evidence type="ECO:0000256" key="7">
    <source>
        <dbReference type="ARBA" id="ARBA00022490"/>
    </source>
</evidence>
<dbReference type="InterPro" id="IPR002649">
    <property type="entry name" value="tRNA_m1G_MeTrfase_TrmD"/>
</dbReference>
<evidence type="ECO:0000256" key="9">
    <source>
        <dbReference type="ARBA" id="ARBA00022679"/>
    </source>
</evidence>
<dbReference type="GO" id="GO:0052906">
    <property type="term" value="F:tRNA (guanine(37)-N1)-methyltransferase activity"/>
    <property type="evidence" value="ECO:0007669"/>
    <property type="project" value="UniProtKB-UniRule"/>
</dbReference>
<keyword evidence="8 15" id="KW-0489">Methyltransferase</keyword>
<keyword evidence="20" id="KW-1185">Reference proteome</keyword>
<dbReference type="PANTHER" id="PTHR46417:SF1">
    <property type="entry name" value="TRNA (GUANINE-N(1)-)-METHYLTRANSFERASE"/>
    <property type="match status" value="1"/>
</dbReference>
<keyword evidence="9 15" id="KW-0808">Transferase</keyword>
<evidence type="ECO:0000256" key="3">
    <source>
        <dbReference type="ARBA" id="ARBA00007630"/>
    </source>
</evidence>
<dbReference type="GO" id="GO:0005829">
    <property type="term" value="C:cytosol"/>
    <property type="evidence" value="ECO:0007669"/>
    <property type="project" value="TreeGrafter"/>
</dbReference>
<feature type="domain" description="tRNA methyltransferase TRMD/TRM10-type" evidence="18">
    <location>
        <begin position="1"/>
        <end position="228"/>
    </location>
</feature>
<feature type="binding site" evidence="15 16">
    <location>
        <begin position="137"/>
        <end position="142"/>
    </location>
    <ligand>
        <name>S-adenosyl-L-methionine</name>
        <dbReference type="ChEBI" id="CHEBI:59789"/>
    </ligand>
</feature>
<dbReference type="NCBIfam" id="TIGR00088">
    <property type="entry name" value="trmD"/>
    <property type="match status" value="1"/>
</dbReference>
<dbReference type="InterPro" id="IPR023148">
    <property type="entry name" value="tRNA_m1G_MeTrfase_C_sf"/>
</dbReference>
<dbReference type="Gene3D" id="1.10.1270.20">
    <property type="entry name" value="tRNA(m1g37)methyltransferase, domain 2"/>
    <property type="match status" value="1"/>
</dbReference>
<evidence type="ECO:0000256" key="8">
    <source>
        <dbReference type="ARBA" id="ARBA00022603"/>
    </source>
</evidence>
<evidence type="ECO:0000256" key="10">
    <source>
        <dbReference type="ARBA" id="ARBA00022691"/>
    </source>
</evidence>
<dbReference type="Proteomes" id="UP000197215">
    <property type="component" value="Unassembled WGS sequence"/>
</dbReference>
<dbReference type="PANTHER" id="PTHR46417">
    <property type="entry name" value="TRNA (GUANINE-N(1)-)-METHYLTRANSFERASE"/>
    <property type="match status" value="1"/>
</dbReference>
<evidence type="ECO:0000259" key="18">
    <source>
        <dbReference type="Pfam" id="PF01746"/>
    </source>
</evidence>
<dbReference type="HAMAP" id="MF_00605">
    <property type="entry name" value="TrmD"/>
    <property type="match status" value="1"/>
</dbReference>
<keyword evidence="11 15" id="KW-0819">tRNA processing</keyword>
<organism evidence="19 20">
    <name type="scientific">Polynucleobacter victoriensis</name>
    <dbReference type="NCBI Taxonomy" id="2049319"/>
    <lineage>
        <taxon>Bacteria</taxon>
        <taxon>Pseudomonadati</taxon>
        <taxon>Pseudomonadota</taxon>
        <taxon>Betaproteobacteria</taxon>
        <taxon>Burkholderiales</taxon>
        <taxon>Burkholderiaceae</taxon>
        <taxon>Polynucleobacter</taxon>
    </lineage>
</organism>
<evidence type="ECO:0000256" key="15">
    <source>
        <dbReference type="HAMAP-Rule" id="MF_00605"/>
    </source>
</evidence>
<comment type="function">
    <text evidence="1 15 17">Specifically methylates guanosine-37 in various tRNAs.</text>
</comment>
<gene>
    <name evidence="15" type="primary">trmD</name>
    <name evidence="19" type="ORF">SAMN06295916_0385</name>
</gene>
<dbReference type="OrthoDB" id="9807416at2"/>
<dbReference type="InterPro" id="IPR016009">
    <property type="entry name" value="tRNA_MeTrfase_TRMD/TRM10"/>
</dbReference>
<dbReference type="SUPFAM" id="SSF75217">
    <property type="entry name" value="alpha/beta knot"/>
    <property type="match status" value="1"/>
</dbReference>
<keyword evidence="7 15" id="KW-0963">Cytoplasm</keyword>
<comment type="subcellular location">
    <subcellularLocation>
        <location evidence="2 15 17">Cytoplasm</location>
    </subcellularLocation>
</comment>
<dbReference type="CDD" id="cd18080">
    <property type="entry name" value="TrmD-like"/>
    <property type="match status" value="1"/>
</dbReference>
<dbReference type="InterPro" id="IPR029028">
    <property type="entry name" value="Alpha/beta_knot_MTases"/>
</dbReference>
<comment type="subunit">
    <text evidence="4 15 17">Homodimer.</text>
</comment>
<evidence type="ECO:0000256" key="14">
    <source>
        <dbReference type="ARBA" id="ARBA00047783"/>
    </source>
</evidence>
<comment type="similarity">
    <text evidence="3 15 17">Belongs to the RNA methyltransferase TrmD family.</text>
</comment>
<evidence type="ECO:0000256" key="12">
    <source>
        <dbReference type="ARBA" id="ARBA00029736"/>
    </source>
</evidence>
<evidence type="ECO:0000256" key="5">
    <source>
        <dbReference type="ARBA" id="ARBA00012807"/>
    </source>
</evidence>
<reference evidence="19 20" key="1">
    <citation type="submission" date="2017-06" db="EMBL/GenBank/DDBJ databases">
        <authorList>
            <person name="Kim H.J."/>
            <person name="Triplett B.A."/>
        </authorList>
    </citation>
    <scope>NUCLEOTIDE SEQUENCE [LARGE SCALE GENOMIC DNA]</scope>
    <source>
        <strain evidence="19 20">MWH-VicM1</strain>
    </source>
</reference>
<dbReference type="NCBIfam" id="NF000648">
    <property type="entry name" value="PRK00026.1"/>
    <property type="match status" value="1"/>
</dbReference>
<evidence type="ECO:0000256" key="11">
    <source>
        <dbReference type="ARBA" id="ARBA00022694"/>
    </source>
</evidence>
<name>A0A212T4L0_9BURK</name>
<evidence type="ECO:0000256" key="6">
    <source>
        <dbReference type="ARBA" id="ARBA00014679"/>
    </source>
</evidence>
<dbReference type="Pfam" id="PF01746">
    <property type="entry name" value="tRNA_m1G_MT"/>
    <property type="match status" value="1"/>
</dbReference>
<dbReference type="AlphaFoldDB" id="A0A212T4L0"/>
<dbReference type="GO" id="GO:0002939">
    <property type="term" value="P:tRNA N1-guanine methylation"/>
    <property type="evidence" value="ECO:0007669"/>
    <property type="project" value="TreeGrafter"/>
</dbReference>
<keyword evidence="10 15" id="KW-0949">S-adenosyl-L-methionine</keyword>
<dbReference type="FunFam" id="3.40.1280.10:FF:000001">
    <property type="entry name" value="tRNA (guanine-N(1)-)-methyltransferase"/>
    <property type="match status" value="1"/>
</dbReference>
<dbReference type="PIRSF" id="PIRSF000386">
    <property type="entry name" value="tRNA_mtase"/>
    <property type="match status" value="1"/>
</dbReference>
<dbReference type="InterPro" id="IPR029026">
    <property type="entry name" value="tRNA_m1G_MTases_N"/>
</dbReference>
<dbReference type="EMBL" id="FYEX01000001">
    <property type="protein sequence ID" value="SNC60978.1"/>
    <property type="molecule type" value="Genomic_DNA"/>
</dbReference>
<evidence type="ECO:0000256" key="4">
    <source>
        <dbReference type="ARBA" id="ARBA00011738"/>
    </source>
</evidence>
<evidence type="ECO:0000256" key="17">
    <source>
        <dbReference type="RuleBase" id="RU003464"/>
    </source>
</evidence>
<sequence length="254" mass="27874">MRFDVVTIFPEMFSALSSWGVTGRAFEQGLVSLKTWNPRDYTTDARRTVDDRAYGGGPGMVMMAKPLEDALDAVAADQAQSGGKKGPVILLSPQGERFSQKKAKYISDLGVATLLCGRYEAIDQRLVDRRVDEELSLGDFVLSGGEIPAMAVMDAVIRLIPGALGDADSVAQDSFMDGLLDCYHYTRPENYENLLVPDVLLGGHHAKIADYRRKQSLELTLKRRPDLIIQARQQGLLSAADEAYLASLQNETGF</sequence>